<accession>A0A1H0ATF5</accession>
<dbReference type="EMBL" id="FNHQ01000042">
    <property type="protein sequence ID" value="SDN36674.1"/>
    <property type="molecule type" value="Genomic_DNA"/>
</dbReference>
<dbReference type="InterPro" id="IPR023214">
    <property type="entry name" value="HAD_sf"/>
</dbReference>
<dbReference type="PANTHER" id="PTHR43344">
    <property type="entry name" value="PHOSPHOSERINE PHOSPHATASE"/>
    <property type="match status" value="1"/>
</dbReference>
<dbReference type="GO" id="GO:0005737">
    <property type="term" value="C:cytoplasm"/>
    <property type="evidence" value="ECO:0007669"/>
    <property type="project" value="TreeGrafter"/>
</dbReference>
<sequence>MKRQIVPGKMKKYAVSVLCALTIFSVVQTFPAMAAPAGKTVTVVNRQMISPLYLQSTGWEPEVKQSINDFLKLYGKKSANYKAANRPYAVFDFDNTTSVMDVEEQLMIWQLDHLAFAIAPNQMMKVLQTGIPAEKLSLTYGADDGEGRQVRIQDGIRDASAAYRVLYKQGLVTPQGKEFSAAVKNSLEFKEFTAKMRWLYDAIGETMDASVSYPWVTYWYTGMTPKQVYQLAYRCDSWYGDPAKGQTWSKGSYQSPVELKSQAGSVSVSYKLGITVTPEIKELYNVLNENGIDTWIDSASPLDVVRAAVDYFQIPGVDGIVGMTNQKDQQGRYINAYDYQLHAQTQGVGKSQTIDSVIAPRYKGQGPVFAAMDSQGDFNFCTEYKNTKAVLVLNRKRTDDAALCAGIAVWQKKKGISLAEANKNGDTLYLLQGRNENTGTLWPDDKTLLLGKKDKVYLSDKAQKAIQELDTGKSIAEVLKENTKLKDYQGYKTR</sequence>
<reference evidence="13 14" key="1">
    <citation type="submission" date="2016-10" db="EMBL/GenBank/DDBJ databases">
        <authorList>
            <person name="de Groot N.N."/>
        </authorList>
    </citation>
    <scope>NUCLEOTIDE SEQUENCE [LARGE SCALE GENOMIC DNA]</scope>
    <source>
        <strain evidence="13 14">DSM 16981</strain>
    </source>
</reference>
<keyword evidence="7" id="KW-0378">Hydrolase</keyword>
<comment type="catalytic activity">
    <reaction evidence="10">
        <text>O-phospho-L-serine + H2O = L-serine + phosphate</text>
        <dbReference type="Rhea" id="RHEA:21208"/>
        <dbReference type="ChEBI" id="CHEBI:15377"/>
        <dbReference type="ChEBI" id="CHEBI:33384"/>
        <dbReference type="ChEBI" id="CHEBI:43474"/>
        <dbReference type="ChEBI" id="CHEBI:57524"/>
        <dbReference type="EC" id="3.1.3.3"/>
    </reaction>
</comment>
<dbReference type="PANTHER" id="PTHR43344:SF2">
    <property type="entry name" value="PHOSPHOSERINE PHOSPHATASE"/>
    <property type="match status" value="1"/>
</dbReference>
<name>A0A1H0ATF5_9FIRM</name>
<dbReference type="RefSeq" id="WP_091652702.1">
    <property type="nucleotide sequence ID" value="NZ_FNHQ01000042.1"/>
</dbReference>
<organism evidence="13 14">
    <name type="scientific">Megasphaera paucivorans</name>
    <dbReference type="NCBI Taxonomy" id="349095"/>
    <lineage>
        <taxon>Bacteria</taxon>
        <taxon>Bacillati</taxon>
        <taxon>Bacillota</taxon>
        <taxon>Negativicutes</taxon>
        <taxon>Veillonellales</taxon>
        <taxon>Veillonellaceae</taxon>
        <taxon>Megasphaera</taxon>
    </lineage>
</organism>
<keyword evidence="5" id="KW-0028">Amino-acid biosynthesis</keyword>
<dbReference type="EC" id="3.1.3.3" evidence="4"/>
<evidence type="ECO:0000256" key="6">
    <source>
        <dbReference type="ARBA" id="ARBA00022723"/>
    </source>
</evidence>
<keyword evidence="9" id="KW-0718">Serine biosynthesis</keyword>
<evidence type="ECO:0000256" key="12">
    <source>
        <dbReference type="SAM" id="SignalP"/>
    </source>
</evidence>
<dbReference type="InterPro" id="IPR036412">
    <property type="entry name" value="HAD-like_sf"/>
</dbReference>
<dbReference type="Proteomes" id="UP000199309">
    <property type="component" value="Unassembled WGS sequence"/>
</dbReference>
<gene>
    <name evidence="13" type="ORF">SAMN05660299_02588</name>
</gene>
<evidence type="ECO:0000256" key="5">
    <source>
        <dbReference type="ARBA" id="ARBA00022605"/>
    </source>
</evidence>
<feature type="signal peptide" evidence="12">
    <location>
        <begin position="1"/>
        <end position="34"/>
    </location>
</feature>
<dbReference type="InterPro" id="IPR050582">
    <property type="entry name" value="HAD-like_SerB"/>
</dbReference>
<dbReference type="GO" id="GO:0006564">
    <property type="term" value="P:L-serine biosynthetic process"/>
    <property type="evidence" value="ECO:0007669"/>
    <property type="project" value="UniProtKB-KW"/>
</dbReference>
<evidence type="ECO:0000256" key="10">
    <source>
        <dbReference type="ARBA" id="ARBA00048138"/>
    </source>
</evidence>
<evidence type="ECO:0000313" key="13">
    <source>
        <dbReference type="EMBL" id="SDN36674.1"/>
    </source>
</evidence>
<evidence type="ECO:0000256" key="2">
    <source>
        <dbReference type="ARBA" id="ARBA00005135"/>
    </source>
</evidence>
<keyword evidence="12" id="KW-0732">Signal</keyword>
<evidence type="ECO:0000256" key="1">
    <source>
        <dbReference type="ARBA" id="ARBA00001946"/>
    </source>
</evidence>
<dbReference type="AlphaFoldDB" id="A0A1H0ATF5"/>
<evidence type="ECO:0000256" key="7">
    <source>
        <dbReference type="ARBA" id="ARBA00022801"/>
    </source>
</evidence>
<evidence type="ECO:0000256" key="8">
    <source>
        <dbReference type="ARBA" id="ARBA00022842"/>
    </source>
</evidence>
<evidence type="ECO:0000313" key="14">
    <source>
        <dbReference type="Proteomes" id="UP000199309"/>
    </source>
</evidence>
<keyword evidence="14" id="KW-1185">Reference proteome</keyword>
<dbReference type="GO" id="GO:0036424">
    <property type="term" value="F:L-phosphoserine phosphatase activity"/>
    <property type="evidence" value="ECO:0007669"/>
    <property type="project" value="TreeGrafter"/>
</dbReference>
<evidence type="ECO:0000256" key="11">
    <source>
        <dbReference type="ARBA" id="ARBA00048523"/>
    </source>
</evidence>
<evidence type="ECO:0000256" key="4">
    <source>
        <dbReference type="ARBA" id="ARBA00012640"/>
    </source>
</evidence>
<protein>
    <recommendedName>
        <fullName evidence="4">phosphoserine phosphatase</fullName>
        <ecNumber evidence="4">3.1.3.3</ecNumber>
    </recommendedName>
</protein>
<dbReference type="Gene3D" id="1.20.1440.320">
    <property type="match status" value="1"/>
</dbReference>
<proteinExistence type="inferred from homology"/>
<dbReference type="SUPFAM" id="SSF56784">
    <property type="entry name" value="HAD-like"/>
    <property type="match status" value="1"/>
</dbReference>
<dbReference type="OrthoDB" id="1633110at2"/>
<comment type="catalytic activity">
    <reaction evidence="11">
        <text>O-phospho-D-serine + H2O = D-serine + phosphate</text>
        <dbReference type="Rhea" id="RHEA:24873"/>
        <dbReference type="ChEBI" id="CHEBI:15377"/>
        <dbReference type="ChEBI" id="CHEBI:35247"/>
        <dbReference type="ChEBI" id="CHEBI:43474"/>
        <dbReference type="ChEBI" id="CHEBI:58680"/>
        <dbReference type="EC" id="3.1.3.3"/>
    </reaction>
</comment>
<keyword evidence="6" id="KW-0479">Metal-binding</keyword>
<dbReference type="Gene3D" id="3.40.50.1000">
    <property type="entry name" value="HAD superfamily/HAD-like"/>
    <property type="match status" value="1"/>
</dbReference>
<dbReference type="STRING" id="349095.SAMN05660299_02588"/>
<keyword evidence="8" id="KW-0460">Magnesium</keyword>
<evidence type="ECO:0000256" key="3">
    <source>
        <dbReference type="ARBA" id="ARBA00009184"/>
    </source>
</evidence>
<comment type="pathway">
    <text evidence="2">Amino-acid biosynthesis; L-serine biosynthesis; L-serine from 3-phospho-D-glycerate: step 3/3.</text>
</comment>
<feature type="chain" id="PRO_5011632803" description="phosphoserine phosphatase" evidence="12">
    <location>
        <begin position="35"/>
        <end position="494"/>
    </location>
</feature>
<evidence type="ECO:0000256" key="9">
    <source>
        <dbReference type="ARBA" id="ARBA00023299"/>
    </source>
</evidence>
<dbReference type="GO" id="GO:0000287">
    <property type="term" value="F:magnesium ion binding"/>
    <property type="evidence" value="ECO:0007669"/>
    <property type="project" value="TreeGrafter"/>
</dbReference>
<comment type="similarity">
    <text evidence="3">Belongs to the HAD-like hydrolase superfamily. SerB family.</text>
</comment>
<comment type="cofactor">
    <cofactor evidence="1">
        <name>Mg(2+)</name>
        <dbReference type="ChEBI" id="CHEBI:18420"/>
    </cofactor>
</comment>